<evidence type="ECO:0000313" key="1">
    <source>
        <dbReference type="EMBL" id="RHA40966.1"/>
    </source>
</evidence>
<reference evidence="1 2" key="1">
    <citation type="submission" date="2018-08" db="EMBL/GenBank/DDBJ databases">
        <title>Cellulomonas rhizosphaerae sp. nov., a novel actinomycete isolated from soil.</title>
        <authorList>
            <person name="Tian Y."/>
        </authorList>
    </citation>
    <scope>NUCLEOTIDE SEQUENCE [LARGE SCALE GENOMIC DNA]</scope>
    <source>
        <strain evidence="1 2">NEAU-TCZ24</strain>
    </source>
</reference>
<accession>A0A413RLJ5</accession>
<name>A0A413RLJ5_9CELL</name>
<evidence type="ECO:0000313" key="2">
    <source>
        <dbReference type="Proteomes" id="UP000283374"/>
    </source>
</evidence>
<comment type="caution">
    <text evidence="1">The sequence shown here is derived from an EMBL/GenBank/DDBJ whole genome shotgun (WGS) entry which is preliminary data.</text>
</comment>
<dbReference type="EMBL" id="QWKP01000191">
    <property type="protein sequence ID" value="RHA40966.1"/>
    <property type="molecule type" value="Genomic_DNA"/>
</dbReference>
<sequence>MSLLGGLVGLIAIACVRLRWWTPRPEVLYRVEASRLRQVRARRREYVLGELGITGDAARSAIDERLDDYRSRPIARHDAQIVAWIVRRCGGQARAVPDAEPSSEFTPA</sequence>
<dbReference type="Proteomes" id="UP000283374">
    <property type="component" value="Unassembled WGS sequence"/>
</dbReference>
<organism evidence="1 2">
    <name type="scientific">Cellulomonas rhizosphaerae</name>
    <dbReference type="NCBI Taxonomy" id="2293719"/>
    <lineage>
        <taxon>Bacteria</taxon>
        <taxon>Bacillati</taxon>
        <taxon>Actinomycetota</taxon>
        <taxon>Actinomycetes</taxon>
        <taxon>Micrococcales</taxon>
        <taxon>Cellulomonadaceae</taxon>
        <taxon>Cellulomonas</taxon>
    </lineage>
</organism>
<dbReference type="AlphaFoldDB" id="A0A413RLJ5"/>
<proteinExistence type="predicted"/>
<keyword evidence="2" id="KW-1185">Reference proteome</keyword>
<protein>
    <submittedName>
        <fullName evidence="1">Uncharacterized protein</fullName>
    </submittedName>
</protein>
<gene>
    <name evidence="1" type="ORF">D1825_09515</name>
</gene>